<dbReference type="GO" id="GO:0015074">
    <property type="term" value="P:DNA integration"/>
    <property type="evidence" value="ECO:0007669"/>
    <property type="project" value="InterPro"/>
</dbReference>
<dbReference type="SUPFAM" id="SSF56349">
    <property type="entry name" value="DNA breaking-rejoining enzymes"/>
    <property type="match status" value="1"/>
</dbReference>
<evidence type="ECO:0000313" key="2">
    <source>
        <dbReference type="EMBL" id="MBP1325464.1"/>
    </source>
</evidence>
<dbReference type="Gene3D" id="1.10.443.10">
    <property type="entry name" value="Intergrase catalytic core"/>
    <property type="match status" value="1"/>
</dbReference>
<reference evidence="2" key="1">
    <citation type="submission" date="2021-02" db="EMBL/GenBank/DDBJ databases">
        <title>Sequencing the genomes of 1000 actinobacteria strains.</title>
        <authorList>
            <person name="Klenk H.-P."/>
        </authorList>
    </citation>
    <scope>NUCLEOTIDE SEQUENCE</scope>
    <source>
        <strain evidence="2">DSM 22850</strain>
    </source>
</reference>
<dbReference type="InterPro" id="IPR011010">
    <property type="entry name" value="DNA_brk_join_enz"/>
</dbReference>
<organism evidence="2 3">
    <name type="scientific">Leucobacter exalbidus</name>
    <dbReference type="NCBI Taxonomy" id="662960"/>
    <lineage>
        <taxon>Bacteria</taxon>
        <taxon>Bacillati</taxon>
        <taxon>Actinomycetota</taxon>
        <taxon>Actinomycetes</taxon>
        <taxon>Micrococcales</taxon>
        <taxon>Microbacteriaceae</taxon>
        <taxon>Leucobacter</taxon>
    </lineage>
</organism>
<name>A0A940PUD6_9MICO</name>
<dbReference type="GO" id="GO:0003677">
    <property type="term" value="F:DNA binding"/>
    <property type="evidence" value="ECO:0007669"/>
    <property type="project" value="InterPro"/>
</dbReference>
<evidence type="ECO:0000313" key="3">
    <source>
        <dbReference type="Proteomes" id="UP000675163"/>
    </source>
</evidence>
<sequence>MNTQVLITAQLEEDPPVLMNRQLRPDDTRRGSLSRFSDATWDLSPGVFEDHSTMISLNFEVFPEHWRQDVKTYFWHLINDEKIRPLPAGPVEALPSLRTIAFVRPHLLRLITWFETQGIRSLDKATPKILDALLGDLSETDLTYAQKRHILTETRRLWVYRDVVPVSMQLPAAAPWHDERAYDLLGRPPQKRENRTPRISDGTLAPLMGWSIQFVENFADDIVGSYHQYLELIKNEYRHRPVESEQLQASDRKQRLRRTLAALKKADVGLPGRVLADGTREVRWQHLGRLARGPGHSFPKFDSKMIARSGLPIDDNAYLTVPCSAMLDGELWRGRFLAWDEIISLTTHLQTACFVLLTYLSGMRPGEALSLEQDCLILDSKTGLWAVSGIQWKSAKNTNGQKAAEGQQRSVPWIVHPLAAEAVRILTKLSSGRLLFPNSLRPRAIRGLNSPDNLRAGTARTSSQIGTDLVRFIDWVNDYCTSNNRKDSIPADPHGRVSPSRFRRTLAWHIVRRPRGLVAAAIQYGHVATYVTQGYSGSYASGFPDELGFERWLERIDNVQDVEEYLNNGGHLSGPAATELEQRTRLATAKFLGRTIPTRRQANALLSDPTLQVFKGAGMHCVYNQTTALCSRNDQGPALGECRSACSNIARTDGDINELKEMVAELNDDILAPPIRYQRAQLVASTLTKAIHEHESNQNDD</sequence>
<evidence type="ECO:0000256" key="1">
    <source>
        <dbReference type="ARBA" id="ARBA00023172"/>
    </source>
</evidence>
<dbReference type="EMBL" id="JAFIDA010000001">
    <property type="protein sequence ID" value="MBP1325464.1"/>
    <property type="molecule type" value="Genomic_DNA"/>
</dbReference>
<dbReference type="Proteomes" id="UP000675163">
    <property type="component" value="Unassembled WGS sequence"/>
</dbReference>
<keyword evidence="3" id="KW-1185">Reference proteome</keyword>
<gene>
    <name evidence="2" type="ORF">JOF28_000696</name>
</gene>
<dbReference type="GO" id="GO:0006310">
    <property type="term" value="P:DNA recombination"/>
    <property type="evidence" value="ECO:0007669"/>
    <property type="project" value="UniProtKB-KW"/>
</dbReference>
<proteinExistence type="predicted"/>
<dbReference type="InterPro" id="IPR013762">
    <property type="entry name" value="Integrase-like_cat_sf"/>
</dbReference>
<accession>A0A940PUD6</accession>
<keyword evidence="1" id="KW-0233">DNA recombination</keyword>
<protein>
    <submittedName>
        <fullName evidence="2">Integrase</fullName>
    </submittedName>
</protein>
<dbReference type="AlphaFoldDB" id="A0A940PUD6"/>
<comment type="caution">
    <text evidence="2">The sequence shown here is derived from an EMBL/GenBank/DDBJ whole genome shotgun (WGS) entry which is preliminary data.</text>
</comment>